<evidence type="ECO:0000313" key="1">
    <source>
        <dbReference type="EMBL" id="SMO49199.1"/>
    </source>
</evidence>
<dbReference type="AlphaFoldDB" id="A0A521BQ11"/>
<dbReference type="InterPro" id="IPR036491">
    <property type="entry name" value="YugN-like_sf"/>
</dbReference>
<gene>
    <name evidence="1" type="ORF">SAMN06264849_102288</name>
</gene>
<dbReference type="Gene3D" id="3.30.310.100">
    <property type="entry name" value="YugN-like"/>
    <property type="match status" value="1"/>
</dbReference>
<evidence type="ECO:0000313" key="2">
    <source>
        <dbReference type="Proteomes" id="UP000315636"/>
    </source>
</evidence>
<name>A0A521BQ11_9BACL</name>
<sequence>MGLKMKQIAGSVYSRDKIEPFLRSRGFICRHGISSGYDLRIRDHISGEEFLLRIPVHCFHGEEKSNTQLRLGKPVIKPLKGNRPLNESFIPKHIEEATDQQIAEIFSYLNSNTLTSTYPR</sequence>
<keyword evidence="2" id="KW-1185">Reference proteome</keyword>
<reference evidence="1 2" key="1">
    <citation type="submission" date="2017-05" db="EMBL/GenBank/DDBJ databases">
        <authorList>
            <person name="Varghese N."/>
            <person name="Submissions S."/>
        </authorList>
    </citation>
    <scope>NUCLEOTIDE SEQUENCE [LARGE SCALE GENOMIC DNA]</scope>
    <source>
        <strain evidence="1 2">DSM 45474</strain>
    </source>
</reference>
<dbReference type="SUPFAM" id="SSF160755">
    <property type="entry name" value="YugN-like"/>
    <property type="match status" value="1"/>
</dbReference>
<dbReference type="Proteomes" id="UP000315636">
    <property type="component" value="Unassembled WGS sequence"/>
</dbReference>
<dbReference type="EMBL" id="FXTI01000002">
    <property type="protein sequence ID" value="SMO49199.1"/>
    <property type="molecule type" value="Genomic_DNA"/>
</dbReference>
<organism evidence="1 2">
    <name type="scientific">Melghirimyces algeriensis</name>
    <dbReference type="NCBI Taxonomy" id="910412"/>
    <lineage>
        <taxon>Bacteria</taxon>
        <taxon>Bacillati</taxon>
        <taxon>Bacillota</taxon>
        <taxon>Bacilli</taxon>
        <taxon>Bacillales</taxon>
        <taxon>Thermoactinomycetaceae</taxon>
        <taxon>Melghirimyces</taxon>
    </lineage>
</organism>
<protein>
    <recommendedName>
        <fullName evidence="3">YugN-like family protein</fullName>
    </recommendedName>
</protein>
<proteinExistence type="predicted"/>
<evidence type="ECO:0008006" key="3">
    <source>
        <dbReference type="Google" id="ProtNLM"/>
    </source>
</evidence>
<accession>A0A521BQ11</accession>